<evidence type="ECO:0000256" key="1">
    <source>
        <dbReference type="SAM" id="Phobius"/>
    </source>
</evidence>
<accession>A0A2S4V264</accession>
<dbReference type="Proteomes" id="UP000239156">
    <property type="component" value="Unassembled WGS sequence"/>
</dbReference>
<dbReference type="EMBL" id="PKSL01000123">
    <property type="protein sequence ID" value="POW03591.1"/>
    <property type="molecule type" value="Genomic_DNA"/>
</dbReference>
<reference evidence="2" key="1">
    <citation type="submission" date="2017-12" db="EMBL/GenBank/DDBJ databases">
        <title>Gene loss provides genomic basis for host adaptation in cereal stripe rust fungi.</title>
        <authorList>
            <person name="Xia C."/>
        </authorList>
    </citation>
    <scope>NUCLEOTIDE SEQUENCE [LARGE SCALE GENOMIC DNA]</scope>
    <source>
        <strain evidence="2">93-210</strain>
    </source>
</reference>
<evidence type="ECO:0000313" key="3">
    <source>
        <dbReference type="Proteomes" id="UP000239156"/>
    </source>
</evidence>
<feature type="transmembrane region" description="Helical" evidence="1">
    <location>
        <begin position="239"/>
        <end position="260"/>
    </location>
</feature>
<keyword evidence="1" id="KW-0812">Transmembrane</keyword>
<keyword evidence="1" id="KW-1133">Transmembrane helix</keyword>
<proteinExistence type="predicted"/>
<feature type="transmembrane region" description="Helical" evidence="1">
    <location>
        <begin position="280"/>
        <end position="303"/>
    </location>
</feature>
<dbReference type="PANTHER" id="PTHR40465:SF1">
    <property type="entry name" value="DUF6534 DOMAIN-CONTAINING PROTEIN"/>
    <property type="match status" value="1"/>
</dbReference>
<protein>
    <submittedName>
        <fullName evidence="2">Uncharacterized protein</fullName>
    </submittedName>
</protein>
<dbReference type="AlphaFoldDB" id="A0A2S4V264"/>
<feature type="non-terminal residue" evidence="2">
    <location>
        <position position="310"/>
    </location>
</feature>
<feature type="non-terminal residue" evidence="2">
    <location>
        <position position="1"/>
    </location>
</feature>
<name>A0A2S4V264_9BASI</name>
<dbReference type="PANTHER" id="PTHR40465">
    <property type="entry name" value="CHROMOSOME 1, WHOLE GENOME SHOTGUN SEQUENCE"/>
    <property type="match status" value="1"/>
</dbReference>
<dbReference type="VEuPathDB" id="FungiDB:PSTT_10988"/>
<keyword evidence="1" id="KW-0472">Membrane</keyword>
<sequence>GQHTELQQVTIGELPALQVLPPPVHYKDTNSEFHGLIYKADTPWPYAYLQDGRDHSPGVTRSIQRTLSVVSRKTGACYNTIMPLELLEYCPLGKSSAIVTAGLRNEQVLLNDYIPRLPSFSCALPSDCNQMNIMAQAPVSVAKLLEGLTRPFVVGTAVSAFPLGRTIAQVYAWQWFVAHYRDPSALVKAPWLFAMSPVMSGLAAFSRVSPHPNDSIIASSISVVQIFCAHCVDLLSNQCIIVPGFIGFGALFQLVWAFGATKKVFQIQFFQGFQVWTYGVASWLGGAAVTDLLITTILVWILLNSKRGIR</sequence>
<gene>
    <name evidence="2" type="ORF">PSTT_10988</name>
</gene>
<keyword evidence="3" id="KW-1185">Reference proteome</keyword>
<evidence type="ECO:0000313" key="2">
    <source>
        <dbReference type="EMBL" id="POW03591.1"/>
    </source>
</evidence>
<comment type="caution">
    <text evidence="2">The sequence shown here is derived from an EMBL/GenBank/DDBJ whole genome shotgun (WGS) entry which is preliminary data.</text>
</comment>
<organism evidence="2 3">
    <name type="scientific">Puccinia striiformis</name>
    <dbReference type="NCBI Taxonomy" id="27350"/>
    <lineage>
        <taxon>Eukaryota</taxon>
        <taxon>Fungi</taxon>
        <taxon>Dikarya</taxon>
        <taxon>Basidiomycota</taxon>
        <taxon>Pucciniomycotina</taxon>
        <taxon>Pucciniomycetes</taxon>
        <taxon>Pucciniales</taxon>
        <taxon>Pucciniaceae</taxon>
        <taxon>Puccinia</taxon>
    </lineage>
</organism>
<dbReference type="VEuPathDB" id="FungiDB:PSHT_04638"/>